<accession>A0AAD7HNY9</accession>
<dbReference type="Proteomes" id="UP001215598">
    <property type="component" value="Unassembled WGS sequence"/>
</dbReference>
<comment type="caution">
    <text evidence="2">The sequence shown here is derived from an EMBL/GenBank/DDBJ whole genome shotgun (WGS) entry which is preliminary data.</text>
</comment>
<dbReference type="AlphaFoldDB" id="A0AAD7HNY9"/>
<reference evidence="2" key="1">
    <citation type="submission" date="2023-03" db="EMBL/GenBank/DDBJ databases">
        <title>Massive genome expansion in bonnet fungi (Mycena s.s.) driven by repeated elements and novel gene families across ecological guilds.</title>
        <authorList>
            <consortium name="Lawrence Berkeley National Laboratory"/>
            <person name="Harder C.B."/>
            <person name="Miyauchi S."/>
            <person name="Viragh M."/>
            <person name="Kuo A."/>
            <person name="Thoen E."/>
            <person name="Andreopoulos B."/>
            <person name="Lu D."/>
            <person name="Skrede I."/>
            <person name="Drula E."/>
            <person name="Henrissat B."/>
            <person name="Morin E."/>
            <person name="Kohler A."/>
            <person name="Barry K."/>
            <person name="LaButti K."/>
            <person name="Morin E."/>
            <person name="Salamov A."/>
            <person name="Lipzen A."/>
            <person name="Mereny Z."/>
            <person name="Hegedus B."/>
            <person name="Baldrian P."/>
            <person name="Stursova M."/>
            <person name="Weitz H."/>
            <person name="Taylor A."/>
            <person name="Grigoriev I.V."/>
            <person name="Nagy L.G."/>
            <person name="Martin F."/>
            <person name="Kauserud H."/>
        </authorList>
    </citation>
    <scope>NUCLEOTIDE SEQUENCE</scope>
    <source>
        <strain evidence="2">CBHHK182m</strain>
    </source>
</reference>
<evidence type="ECO:0000313" key="3">
    <source>
        <dbReference type="Proteomes" id="UP001215598"/>
    </source>
</evidence>
<gene>
    <name evidence="2" type="ORF">B0H16DRAFT_1736348</name>
</gene>
<feature type="region of interest" description="Disordered" evidence="1">
    <location>
        <begin position="1"/>
        <end position="29"/>
    </location>
</feature>
<dbReference type="EMBL" id="JARKIB010000197">
    <property type="protein sequence ID" value="KAJ7725050.1"/>
    <property type="molecule type" value="Genomic_DNA"/>
</dbReference>
<keyword evidence="3" id="KW-1185">Reference proteome</keyword>
<sequence>MAFNRFTGESYRTSTDLRPKPTFSSSEIPPPIHEYAAGGCFREDSRSRIVLRTMELVQFTIVIFADTKIVFRARIVPRQRNTIEERDGGTLTMFPPRSLNAAEESAVAIGIFNTIPAAGQTPWSLEAVQATRKAIYCTTYLDDTGVFQIVEAWGYSGHLVDRDTSIYSPAAWFGSAKATRVGRIEKEGCYRVHCCLDTGDNIVLDIPATQMDHTHIAKKRYTAMFRR</sequence>
<name>A0AAD7HNY9_9AGAR</name>
<organism evidence="2 3">
    <name type="scientific">Mycena metata</name>
    <dbReference type="NCBI Taxonomy" id="1033252"/>
    <lineage>
        <taxon>Eukaryota</taxon>
        <taxon>Fungi</taxon>
        <taxon>Dikarya</taxon>
        <taxon>Basidiomycota</taxon>
        <taxon>Agaricomycotina</taxon>
        <taxon>Agaricomycetes</taxon>
        <taxon>Agaricomycetidae</taxon>
        <taxon>Agaricales</taxon>
        <taxon>Marasmiineae</taxon>
        <taxon>Mycenaceae</taxon>
        <taxon>Mycena</taxon>
    </lineage>
</organism>
<feature type="compositionally biased region" description="Polar residues" evidence="1">
    <location>
        <begin position="10"/>
        <end position="27"/>
    </location>
</feature>
<evidence type="ECO:0000256" key="1">
    <source>
        <dbReference type="SAM" id="MobiDB-lite"/>
    </source>
</evidence>
<proteinExistence type="predicted"/>
<evidence type="ECO:0000313" key="2">
    <source>
        <dbReference type="EMBL" id="KAJ7725050.1"/>
    </source>
</evidence>
<protein>
    <submittedName>
        <fullName evidence="2">Uncharacterized protein</fullName>
    </submittedName>
</protein>